<keyword evidence="4 10" id="KW-0812">Transmembrane</keyword>
<comment type="subcellular location">
    <subcellularLocation>
        <location evidence="10">Cell membrane</location>
        <topology evidence="10">Multi-pass membrane protein</topology>
    </subcellularLocation>
</comment>
<dbReference type="PANTHER" id="PTHR30309:SF0">
    <property type="entry name" value="GLYCEROL-3-PHOSPHATE ACYLTRANSFERASE-RELATED"/>
    <property type="match status" value="1"/>
</dbReference>
<reference evidence="12" key="1">
    <citation type="journal article" date="2019" name="Int. J. Syst. Evol. Microbiol.">
        <title>The Global Catalogue of Microorganisms (GCM) 10K type strain sequencing project: providing services to taxonomists for standard genome sequencing and annotation.</title>
        <authorList>
            <consortium name="The Broad Institute Genomics Platform"/>
            <consortium name="The Broad Institute Genome Sequencing Center for Infectious Disease"/>
            <person name="Wu L."/>
            <person name="Ma J."/>
        </authorList>
    </citation>
    <scope>NUCLEOTIDE SEQUENCE [LARGE SCALE GENOMIC DNA]</scope>
    <source>
        <strain evidence="12">CCUG 54527</strain>
    </source>
</reference>
<evidence type="ECO:0000256" key="3">
    <source>
        <dbReference type="ARBA" id="ARBA00022679"/>
    </source>
</evidence>
<organism evidence="11 12">
    <name type="scientific">Paenisporosarcina macmurdoensis</name>
    <dbReference type="NCBI Taxonomy" id="212659"/>
    <lineage>
        <taxon>Bacteria</taxon>
        <taxon>Bacillati</taxon>
        <taxon>Bacillota</taxon>
        <taxon>Bacilli</taxon>
        <taxon>Bacillales</taxon>
        <taxon>Caryophanaceae</taxon>
        <taxon>Paenisporosarcina</taxon>
    </lineage>
</organism>
<dbReference type="GO" id="GO:0016746">
    <property type="term" value="F:acyltransferase activity"/>
    <property type="evidence" value="ECO:0007669"/>
    <property type="project" value="UniProtKB-KW"/>
</dbReference>
<comment type="pathway">
    <text evidence="10">Lipid metabolism; phospholipid metabolism.</text>
</comment>
<name>A0ABW1LAW1_9BACL</name>
<evidence type="ECO:0000256" key="5">
    <source>
        <dbReference type="ARBA" id="ARBA00022989"/>
    </source>
</evidence>
<dbReference type="EMBL" id="JBHSRI010000025">
    <property type="protein sequence ID" value="MFC6041090.1"/>
    <property type="molecule type" value="Genomic_DNA"/>
</dbReference>
<protein>
    <recommendedName>
        <fullName evidence="10">Glycerol-3-phosphate acyltransferase</fullName>
    </recommendedName>
    <alternativeName>
        <fullName evidence="10">Acyl-PO4 G3P acyltransferase</fullName>
    </alternativeName>
    <alternativeName>
        <fullName evidence="10">Acyl-phosphate--glycerol-3-phosphate acyltransferase</fullName>
    </alternativeName>
    <alternativeName>
        <fullName evidence="10">G3P acyltransferase</fullName>
        <shortName evidence="10">GPAT</shortName>
        <ecNumber evidence="10">2.3.1.275</ecNumber>
    </alternativeName>
    <alternativeName>
        <fullName evidence="10">Lysophosphatidic acid synthase</fullName>
        <shortName evidence="10">LPA synthase</shortName>
    </alternativeName>
</protein>
<comment type="similarity">
    <text evidence="10">Belongs to the PlsY family.</text>
</comment>
<dbReference type="SMART" id="SM01207">
    <property type="entry name" value="G3P_acyltransf"/>
    <property type="match status" value="1"/>
</dbReference>
<evidence type="ECO:0000256" key="6">
    <source>
        <dbReference type="ARBA" id="ARBA00023098"/>
    </source>
</evidence>
<evidence type="ECO:0000256" key="8">
    <source>
        <dbReference type="ARBA" id="ARBA00023209"/>
    </source>
</evidence>
<comment type="subunit">
    <text evidence="10">Probably interacts with PlsX.</text>
</comment>
<evidence type="ECO:0000256" key="1">
    <source>
        <dbReference type="ARBA" id="ARBA00022475"/>
    </source>
</evidence>
<keyword evidence="12" id="KW-1185">Reference proteome</keyword>
<dbReference type="RefSeq" id="WP_377735740.1">
    <property type="nucleotide sequence ID" value="NZ_JBHSRI010000025.1"/>
</dbReference>
<evidence type="ECO:0000256" key="2">
    <source>
        <dbReference type="ARBA" id="ARBA00022516"/>
    </source>
</evidence>
<dbReference type="InterPro" id="IPR003811">
    <property type="entry name" value="G3P_acylTferase_PlsY"/>
</dbReference>
<feature type="transmembrane region" description="Helical" evidence="10">
    <location>
        <begin position="6"/>
        <end position="24"/>
    </location>
</feature>
<keyword evidence="6 10" id="KW-0443">Lipid metabolism</keyword>
<keyword evidence="8 10" id="KW-0594">Phospholipid biosynthesis</keyword>
<keyword evidence="1 10" id="KW-1003">Cell membrane</keyword>
<evidence type="ECO:0000313" key="12">
    <source>
        <dbReference type="Proteomes" id="UP001596170"/>
    </source>
</evidence>
<evidence type="ECO:0000256" key="9">
    <source>
        <dbReference type="ARBA" id="ARBA00023264"/>
    </source>
</evidence>
<dbReference type="PANTHER" id="PTHR30309">
    <property type="entry name" value="INNER MEMBRANE PROTEIN YGIH"/>
    <property type="match status" value="1"/>
</dbReference>
<keyword evidence="11" id="KW-0012">Acyltransferase</keyword>
<comment type="function">
    <text evidence="10">Catalyzes the transfer of an acyl group from acyl-phosphate (acyl-PO(4)) to glycerol-3-phosphate (G3P) to form lysophosphatidic acid (LPA). This enzyme utilizes acyl-phosphate as fatty acyl donor, but not acyl-CoA or acyl-ACP.</text>
</comment>
<feature type="transmembrane region" description="Helical" evidence="10">
    <location>
        <begin position="102"/>
        <end position="129"/>
    </location>
</feature>
<dbReference type="HAMAP" id="MF_01043">
    <property type="entry name" value="PlsY"/>
    <property type="match status" value="1"/>
</dbReference>
<evidence type="ECO:0000256" key="7">
    <source>
        <dbReference type="ARBA" id="ARBA00023136"/>
    </source>
</evidence>
<proteinExistence type="inferred from homology"/>
<gene>
    <name evidence="10" type="primary">plsY</name>
    <name evidence="11" type="ORF">ACFPYN_16810</name>
</gene>
<comment type="catalytic activity">
    <reaction evidence="10">
        <text>an acyl phosphate + sn-glycerol 3-phosphate = a 1-acyl-sn-glycero-3-phosphate + phosphate</text>
        <dbReference type="Rhea" id="RHEA:34075"/>
        <dbReference type="ChEBI" id="CHEBI:43474"/>
        <dbReference type="ChEBI" id="CHEBI:57597"/>
        <dbReference type="ChEBI" id="CHEBI:57970"/>
        <dbReference type="ChEBI" id="CHEBI:59918"/>
        <dbReference type="EC" id="2.3.1.275"/>
    </reaction>
</comment>
<feature type="transmembrane region" description="Helical" evidence="10">
    <location>
        <begin position="76"/>
        <end position="95"/>
    </location>
</feature>
<comment type="caution">
    <text evidence="11">The sequence shown here is derived from an EMBL/GenBank/DDBJ whole genome shotgun (WGS) entry which is preliminary data.</text>
</comment>
<dbReference type="EC" id="2.3.1.275" evidence="10"/>
<keyword evidence="2 10" id="KW-0444">Lipid biosynthesis</keyword>
<evidence type="ECO:0000313" key="11">
    <source>
        <dbReference type="EMBL" id="MFC6041090.1"/>
    </source>
</evidence>
<evidence type="ECO:0000256" key="4">
    <source>
        <dbReference type="ARBA" id="ARBA00022692"/>
    </source>
</evidence>
<evidence type="ECO:0000256" key="10">
    <source>
        <dbReference type="HAMAP-Rule" id="MF_01043"/>
    </source>
</evidence>
<feature type="transmembrane region" description="Helical" evidence="10">
    <location>
        <begin position="44"/>
        <end position="70"/>
    </location>
</feature>
<keyword evidence="7 10" id="KW-0472">Membrane</keyword>
<sequence>MIVYFIASFLLGNVLTAWWVGKLYKTDLRDHRSGNLGARNAGAVIGKGAFLLTFLGDALKGVIVILAGRYFGYPEWAVALGGLLVICGHMFPIWLKGRGGKGIATFVGIGLTFNLLFAIAFSVAFFLVIPFIRSATLSMIFAYLAYIGSVFYFNEVQRAWPIIVAIILIMYRHRFDFQQSFGEQKWKRS</sequence>
<dbReference type="Pfam" id="PF02660">
    <property type="entry name" value="G3P_acyltransf"/>
    <property type="match status" value="1"/>
</dbReference>
<feature type="transmembrane region" description="Helical" evidence="10">
    <location>
        <begin position="135"/>
        <end position="153"/>
    </location>
</feature>
<accession>A0ABW1LAW1</accession>
<keyword evidence="5 10" id="KW-1133">Transmembrane helix</keyword>
<dbReference type="Proteomes" id="UP001596170">
    <property type="component" value="Unassembled WGS sequence"/>
</dbReference>
<keyword evidence="9 10" id="KW-1208">Phospholipid metabolism</keyword>
<keyword evidence="3 10" id="KW-0808">Transferase</keyword>